<name>A0A127Z4B1_9BASI</name>
<feature type="compositionally biased region" description="Low complexity" evidence="2">
    <location>
        <begin position="1059"/>
        <end position="1068"/>
    </location>
</feature>
<evidence type="ECO:0000256" key="2">
    <source>
        <dbReference type="SAM" id="MobiDB-lite"/>
    </source>
</evidence>
<feature type="compositionally biased region" description="Polar residues" evidence="2">
    <location>
        <begin position="1069"/>
        <end position="1096"/>
    </location>
</feature>
<evidence type="ECO:0000256" key="1">
    <source>
        <dbReference type="SAM" id="Coils"/>
    </source>
</evidence>
<sequence length="1133" mass="127362">MASPSRNVFTGRQPARDIVMANSVVTQEMVEAQTRRLNNALETNEAFRELDENFDEVFEEMGRVRHQPEVSFQWSLKRSQSKIFLRSFLEKVLQKRSSDYPQVDVDGLLQEPPVHDLSNDSRVWKMAAAFALHRLRPDHKSGRTKRSVSTAVREFSLVASAYTELTGLTIHKKAMKECIEYIQTNTTALIREKPIATMSNIVTFIRDGVFGDNFELRCPREQVQIALIQLIMICCAVCLSEILDGKRKKANGWSALRYGDLQFYLSLWEDGEDGSTSEVNTNKPLFRLHCNIRFKDLKGSRVSAPKWREQPLYSHGEEACLDAVLLLAYLADADQVFSSGLSIASVVKTADMTHFHNNQFLHIPIRAESKEMFVFRDFECTRYGGGAPIWKVASDKSLSTANAYRSIRKVARAAGLLTYTPYALRRFTLNAMVRVDISDGTKRLAVGHDPSGHCMERHYISKRITIDIQGLVLSGKENKALIVEHGIRKLPPGSLSHHKPLPNPAMTQQVDNLSVLEKRRLAAVATDEAYQHALSSGTVSQQELGRLRKEKVAVLENLTRLRRRLMEDELDRLTLNAAEQRDVQALIGSGPAAAISTLRNELQAGEGDQWDGGNDEPNGSSNNEDREDWQQCDALFHELATSSPQHYSNIQSYPEADGDADLIQLNARGEALAQRLRQSFDDLQSRFATTLPLPIPNYDRLKQPSRELDISDIFDSLNSENNGSSNAITDQLVSITGHTCTWCHKPLVEAVKQQTPQWSNRSVTVSWRSVNLHYQTCSREPAQDAYIDACRTVLVGQPRPHKKCAGKTLPTEAEDFTKHLDTHRKAIRDKIDQASKDRNVFSCPFLVDRNEECDWSLITSGHSHRDLIDALLHFETVHAFPVVRVSAVQRCNVHNHWLFGNAQIEEHYCFHAGDALNDIADFDFASEGLCPWCVQDDGLPWSKRGKDYDTAIGAGQQKHMASQHLWPHREPTVTCPICKMDMQTYELPQHLLVKHRLNFYRKTCSVAPDFSLDKVDTAFGMWYEGKRQEWLAYVVGLKQRNLGPALGRQESSAGGPGSASGASNQNGAIDQNPTGANNQTSANDQASANDQTSANCASGAFDVRHQRNSARHIDEQSSERSSDIGPRTRRRLH</sequence>
<dbReference type="PANTHER" id="PTHR37535">
    <property type="entry name" value="FLUG DOMAIN PROTEIN"/>
    <property type="match status" value="1"/>
</dbReference>
<dbReference type="OrthoDB" id="3033142at2759"/>
<feature type="region of interest" description="Disordered" evidence="2">
    <location>
        <begin position="1046"/>
        <end position="1133"/>
    </location>
</feature>
<dbReference type="InterPro" id="IPR021842">
    <property type="entry name" value="DUF3435"/>
</dbReference>
<keyword evidence="1" id="KW-0175">Coiled coil</keyword>
<evidence type="ECO:0000313" key="3">
    <source>
        <dbReference type="EMBL" id="CDR88729.1"/>
    </source>
</evidence>
<reference evidence="3" key="1">
    <citation type="submission" date="2014-06" db="EMBL/GenBank/DDBJ databases">
        <authorList>
            <person name="Ju J."/>
            <person name="Zhang J."/>
        </authorList>
    </citation>
    <scope>NUCLEOTIDE SEQUENCE</scope>
    <source>
        <strain evidence="3">SscI8</strain>
    </source>
</reference>
<protein>
    <submittedName>
        <fullName evidence="3">Uncharacterized protein</fullName>
    </submittedName>
</protein>
<dbReference type="Pfam" id="PF11917">
    <property type="entry name" value="DUF3435"/>
    <property type="match status" value="1"/>
</dbReference>
<dbReference type="EMBL" id="LK056687">
    <property type="protein sequence ID" value="CDR88729.1"/>
    <property type="molecule type" value="Genomic_DNA"/>
</dbReference>
<feature type="compositionally biased region" description="Basic and acidic residues" evidence="2">
    <location>
        <begin position="1111"/>
        <end position="1122"/>
    </location>
</feature>
<proteinExistence type="predicted"/>
<dbReference type="AlphaFoldDB" id="A0A127Z4B1"/>
<accession>A0A127Z4B1</accession>
<gene>
    <name evidence="3" type="ORF">SPSC_05561</name>
</gene>
<dbReference type="PANTHER" id="PTHR37535:SF3">
    <property type="entry name" value="FLUG DOMAIN-CONTAINING PROTEIN"/>
    <property type="match status" value="1"/>
</dbReference>
<organism evidence="3">
    <name type="scientific">Sporisorium scitamineum</name>
    <dbReference type="NCBI Taxonomy" id="49012"/>
    <lineage>
        <taxon>Eukaryota</taxon>
        <taxon>Fungi</taxon>
        <taxon>Dikarya</taxon>
        <taxon>Basidiomycota</taxon>
        <taxon>Ustilaginomycotina</taxon>
        <taxon>Ustilaginomycetes</taxon>
        <taxon>Ustilaginales</taxon>
        <taxon>Ustilaginaceae</taxon>
        <taxon>Sporisorium</taxon>
    </lineage>
</organism>
<feature type="region of interest" description="Disordered" evidence="2">
    <location>
        <begin position="605"/>
        <end position="627"/>
    </location>
</feature>
<feature type="coiled-coil region" evidence="1">
    <location>
        <begin position="544"/>
        <end position="583"/>
    </location>
</feature>